<dbReference type="Gene3D" id="1.10.10.10">
    <property type="entry name" value="Winged helix-like DNA-binding domain superfamily/Winged helix DNA-binding domain"/>
    <property type="match status" value="1"/>
</dbReference>
<dbReference type="InterPro" id="IPR000086">
    <property type="entry name" value="NUDIX_hydrolase_dom"/>
</dbReference>
<evidence type="ECO:0000259" key="1">
    <source>
        <dbReference type="PROSITE" id="PS51462"/>
    </source>
</evidence>
<dbReference type="Gene3D" id="3.90.79.10">
    <property type="entry name" value="Nucleoside Triphosphate Pyrophosphohydrolase"/>
    <property type="match status" value="1"/>
</dbReference>
<dbReference type="PANTHER" id="PTHR43736:SF4">
    <property type="entry name" value="SLR1690 PROTEIN"/>
    <property type="match status" value="1"/>
</dbReference>
<feature type="domain" description="Nudix hydrolase" evidence="1">
    <location>
        <begin position="43"/>
        <end position="178"/>
    </location>
</feature>
<sequence>MCIYYTIKFFFSFVVFSGYFADNCYFDINHYTIYLKERSVHSQFTIDCVILSFDNGKLQVLLTERNEYPYKDWWSIPGYFVDKYEEMEDAVYRICHEMTGLKNIYMDQLAAFAGVKRHPEGRILTVAYLAFVQFDSIKNKIKPVSTYMKQAKWFAADELPDLAFDHLEIVTKSLDRLKNTISYSASLYELLPEKFTLTQLQQLHEAILGKTLDKRNFRKKINTLGYLKPLDEYQKGVSYRAAKLYKLDKRKFQKVIG</sequence>
<protein>
    <submittedName>
        <fullName evidence="2">NUDIX hydrolase</fullName>
    </submittedName>
</protein>
<dbReference type="InterPro" id="IPR036388">
    <property type="entry name" value="WH-like_DNA-bd_sf"/>
</dbReference>
<dbReference type="PROSITE" id="PS51462">
    <property type="entry name" value="NUDIX"/>
    <property type="match status" value="1"/>
</dbReference>
<evidence type="ECO:0000313" key="2">
    <source>
        <dbReference type="EMBL" id="PVH27175.1"/>
    </source>
</evidence>
<dbReference type="GO" id="GO:0016787">
    <property type="term" value="F:hydrolase activity"/>
    <property type="evidence" value="ECO:0007669"/>
    <property type="project" value="UniProtKB-KW"/>
</dbReference>
<reference evidence="2 3" key="1">
    <citation type="submission" date="2018-04" db="EMBL/GenBank/DDBJ databases">
        <title>Sphingobacterium cortibacter sp. nov.</title>
        <authorList>
            <person name="Li Y."/>
        </authorList>
    </citation>
    <scope>NUCLEOTIDE SEQUENCE [LARGE SCALE GENOMIC DNA]</scope>
    <source>
        <strain evidence="2 3">2c-3</strain>
    </source>
</reference>
<dbReference type="InterPro" id="IPR054105">
    <property type="entry name" value="WHD_NrtR"/>
</dbReference>
<dbReference type="EMBL" id="QDKG01000001">
    <property type="protein sequence ID" value="PVH27175.1"/>
    <property type="molecule type" value="Genomic_DNA"/>
</dbReference>
<dbReference type="SUPFAM" id="SSF55811">
    <property type="entry name" value="Nudix"/>
    <property type="match status" value="1"/>
</dbReference>
<comment type="caution">
    <text evidence="2">The sequence shown here is derived from an EMBL/GenBank/DDBJ whole genome shotgun (WGS) entry which is preliminary data.</text>
</comment>
<dbReference type="AlphaFoldDB" id="A0A2T8HP23"/>
<dbReference type="PANTHER" id="PTHR43736">
    <property type="entry name" value="ADP-RIBOSE PYROPHOSPHATASE"/>
    <property type="match status" value="1"/>
</dbReference>
<dbReference type="InterPro" id="IPR015797">
    <property type="entry name" value="NUDIX_hydrolase-like_dom_sf"/>
</dbReference>
<dbReference type="CDD" id="cd18873">
    <property type="entry name" value="NUDIX_NadM_like"/>
    <property type="match status" value="1"/>
</dbReference>
<accession>A0A2T8HP23</accession>
<keyword evidence="2" id="KW-0378">Hydrolase</keyword>
<dbReference type="Pfam" id="PF00293">
    <property type="entry name" value="NUDIX"/>
    <property type="match status" value="1"/>
</dbReference>
<dbReference type="InterPro" id="IPR036390">
    <property type="entry name" value="WH_DNA-bd_sf"/>
</dbReference>
<evidence type="ECO:0000313" key="3">
    <source>
        <dbReference type="Proteomes" id="UP000245627"/>
    </source>
</evidence>
<dbReference type="OrthoDB" id="9786141at2"/>
<proteinExistence type="predicted"/>
<gene>
    <name evidence="2" type="ORF">DC487_03840</name>
</gene>
<keyword evidence="3" id="KW-1185">Reference proteome</keyword>
<dbReference type="Pfam" id="PF21906">
    <property type="entry name" value="WHD_NrtR"/>
    <property type="match status" value="1"/>
</dbReference>
<name>A0A2T8HP23_9SPHI</name>
<dbReference type="Proteomes" id="UP000245627">
    <property type="component" value="Unassembled WGS sequence"/>
</dbReference>
<organism evidence="2 3">
    <name type="scientific">Sphingobacterium corticibacter</name>
    <dbReference type="NCBI Taxonomy" id="2171749"/>
    <lineage>
        <taxon>Bacteria</taxon>
        <taxon>Pseudomonadati</taxon>
        <taxon>Bacteroidota</taxon>
        <taxon>Sphingobacteriia</taxon>
        <taxon>Sphingobacteriales</taxon>
        <taxon>Sphingobacteriaceae</taxon>
        <taxon>Sphingobacterium</taxon>
    </lineage>
</organism>
<dbReference type="SUPFAM" id="SSF46785">
    <property type="entry name" value="Winged helix' DNA-binding domain"/>
    <property type="match status" value="1"/>
</dbReference>